<keyword evidence="3" id="KW-1185">Reference proteome</keyword>
<evidence type="ECO:0000313" key="2">
    <source>
        <dbReference type="EMBL" id="EDR15480.1"/>
    </source>
</evidence>
<dbReference type="InParanoid" id="B0CPM3"/>
<reference evidence="2 3" key="1">
    <citation type="journal article" date="2008" name="Nature">
        <title>The genome of Laccaria bicolor provides insights into mycorrhizal symbiosis.</title>
        <authorList>
            <person name="Martin F."/>
            <person name="Aerts A."/>
            <person name="Ahren D."/>
            <person name="Brun A."/>
            <person name="Danchin E.G.J."/>
            <person name="Duchaussoy F."/>
            <person name="Gibon J."/>
            <person name="Kohler A."/>
            <person name="Lindquist E."/>
            <person name="Pereda V."/>
            <person name="Salamov A."/>
            <person name="Shapiro H.J."/>
            <person name="Wuyts J."/>
            <person name="Blaudez D."/>
            <person name="Buee M."/>
            <person name="Brokstein P."/>
            <person name="Canbaeck B."/>
            <person name="Cohen D."/>
            <person name="Courty P.E."/>
            <person name="Coutinho P.M."/>
            <person name="Delaruelle C."/>
            <person name="Detter J.C."/>
            <person name="Deveau A."/>
            <person name="DiFazio S."/>
            <person name="Duplessis S."/>
            <person name="Fraissinet-Tachet L."/>
            <person name="Lucic E."/>
            <person name="Frey-Klett P."/>
            <person name="Fourrey C."/>
            <person name="Feussner I."/>
            <person name="Gay G."/>
            <person name="Grimwood J."/>
            <person name="Hoegger P.J."/>
            <person name="Jain P."/>
            <person name="Kilaru S."/>
            <person name="Labbe J."/>
            <person name="Lin Y.C."/>
            <person name="Legue V."/>
            <person name="Le Tacon F."/>
            <person name="Marmeisse R."/>
            <person name="Melayah D."/>
            <person name="Montanini B."/>
            <person name="Muratet M."/>
            <person name="Nehls U."/>
            <person name="Niculita-Hirzel H."/>
            <person name="Oudot-Le Secq M.P."/>
            <person name="Peter M."/>
            <person name="Quesneville H."/>
            <person name="Rajashekar B."/>
            <person name="Reich M."/>
            <person name="Rouhier N."/>
            <person name="Schmutz J."/>
            <person name="Yin T."/>
            <person name="Chalot M."/>
            <person name="Henrissat B."/>
            <person name="Kuees U."/>
            <person name="Lucas S."/>
            <person name="Van de Peer Y."/>
            <person name="Podila G.K."/>
            <person name="Polle A."/>
            <person name="Pukkila P.J."/>
            <person name="Richardson P.M."/>
            <person name="Rouze P."/>
            <person name="Sanders I.R."/>
            <person name="Stajich J.E."/>
            <person name="Tunlid A."/>
            <person name="Tuskan G."/>
            <person name="Grigoriev I.V."/>
        </authorList>
    </citation>
    <scope>NUCLEOTIDE SEQUENCE [LARGE SCALE GENOMIC DNA]</scope>
    <source>
        <strain evidence="3">S238N-H82 / ATCC MYA-4686</strain>
    </source>
</reference>
<feature type="compositionally biased region" description="Basic and acidic residues" evidence="1">
    <location>
        <begin position="26"/>
        <end position="67"/>
    </location>
</feature>
<dbReference type="Proteomes" id="UP000001194">
    <property type="component" value="Unassembled WGS sequence"/>
</dbReference>
<proteinExistence type="predicted"/>
<evidence type="ECO:0000313" key="3">
    <source>
        <dbReference type="Proteomes" id="UP000001194"/>
    </source>
</evidence>
<protein>
    <submittedName>
        <fullName evidence="2">Predicted protein</fullName>
    </submittedName>
</protein>
<evidence type="ECO:0000256" key="1">
    <source>
        <dbReference type="SAM" id="MobiDB-lite"/>
    </source>
</evidence>
<dbReference type="RefSeq" id="XP_001873688.1">
    <property type="nucleotide sequence ID" value="XM_001873653.1"/>
</dbReference>
<feature type="region of interest" description="Disordered" evidence="1">
    <location>
        <begin position="23"/>
        <end position="74"/>
    </location>
</feature>
<sequence length="186" mass="21019">METITGVLGISNETYERYEVGIQVDDSSHEELDDHEKDIESREQECAQRELEARDREKGVKERERGAPKSSRFRQTISTHGVQVFFLKLLSDLETNSSEMGRSRVQRRLSEIQKQLGSVMIAGVETDMERKREYRGGGGKRKRRALAEGEAEGEEWRGSGKKARGGQSSSSSLNLPFEKVVVTEVV</sequence>
<feature type="region of interest" description="Disordered" evidence="1">
    <location>
        <begin position="130"/>
        <end position="172"/>
    </location>
</feature>
<gene>
    <name evidence="2" type="ORF">LACBIDRAFT_321333</name>
</gene>
<organism evidence="3">
    <name type="scientific">Laccaria bicolor (strain S238N-H82 / ATCC MYA-4686)</name>
    <name type="common">Bicoloured deceiver</name>
    <name type="synonym">Laccaria laccata var. bicolor</name>
    <dbReference type="NCBI Taxonomy" id="486041"/>
    <lineage>
        <taxon>Eukaryota</taxon>
        <taxon>Fungi</taxon>
        <taxon>Dikarya</taxon>
        <taxon>Basidiomycota</taxon>
        <taxon>Agaricomycotina</taxon>
        <taxon>Agaricomycetes</taxon>
        <taxon>Agaricomycetidae</taxon>
        <taxon>Agaricales</taxon>
        <taxon>Agaricineae</taxon>
        <taxon>Hydnangiaceae</taxon>
        <taxon>Laccaria</taxon>
    </lineage>
</organism>
<dbReference type="EMBL" id="DS547091">
    <property type="protein sequence ID" value="EDR15480.1"/>
    <property type="molecule type" value="Genomic_DNA"/>
</dbReference>
<dbReference type="GeneID" id="6068795"/>
<accession>B0CPM3</accession>
<dbReference type="HOGENOM" id="CLU_1454650_0_0_1"/>
<dbReference type="AlphaFoldDB" id="B0CPM3"/>
<name>B0CPM3_LACBS</name>
<dbReference type="KEGG" id="lbc:LACBIDRAFT_321333"/>